<proteinExistence type="predicted"/>
<dbReference type="Gene3D" id="3.55.40.20">
    <property type="entry name" value="Iron/manganese superoxide dismutase, C-terminal domain"/>
    <property type="match status" value="1"/>
</dbReference>
<sequence length="345" mass="38690">MILRSLCRPQRQLLAVFSSVASAPYKQRCTASVEAGLLPRYSHPPSSARRGLATLPTGFEGHRIPALPHDETYAEHGVDGFLSPEGYDLAWTQYQSMMIEKLNALTMGTADATTKPQRLVEKYGRSSEQASLFNHASMACNNHTFFSCLSPRKTEPSPTFVSEIEDSFSSYETLRIEMIETADAMFGPGFVWIVKDEKLGEMKLLCTYLAGSPHKLAHFRSQQNDMATYNTNALSASRSMSWREPRNAVGSFGAHSRNAAGSDHALGGYNSFPILCVNTWEHAYLRDYGIGGKRTYLERWWDRIDWAVVEGNARLYGPDAKKFPANAQLDAKMGHWFRKHQMLTT</sequence>
<dbReference type="PANTHER" id="PTHR43595">
    <property type="entry name" value="37S RIBOSOMAL PROTEIN S26, MITOCHONDRIAL"/>
    <property type="match status" value="1"/>
</dbReference>
<dbReference type="Proteomes" id="UP000019373">
    <property type="component" value="Unassembled WGS sequence"/>
</dbReference>
<evidence type="ECO:0000313" key="3">
    <source>
        <dbReference type="EMBL" id="ERF71631.1"/>
    </source>
</evidence>
<dbReference type="SUPFAM" id="SSF54719">
    <property type="entry name" value="Fe,Mn superoxide dismutase (SOD), C-terminal domain"/>
    <property type="match status" value="1"/>
</dbReference>
<dbReference type="PANTHER" id="PTHR43595:SF2">
    <property type="entry name" value="SMALL RIBOSOMAL SUBUNIT PROTEIN MS42"/>
    <property type="match status" value="1"/>
</dbReference>
<dbReference type="GO" id="GO:0005737">
    <property type="term" value="C:cytoplasm"/>
    <property type="evidence" value="ECO:0007669"/>
    <property type="project" value="TreeGrafter"/>
</dbReference>
<dbReference type="InterPro" id="IPR036324">
    <property type="entry name" value="Mn/Fe_SOD_N_sf"/>
</dbReference>
<gene>
    <name evidence="3" type="ORF">EPUS_00620</name>
</gene>
<dbReference type="OrthoDB" id="275227at2759"/>
<dbReference type="GO" id="GO:0004784">
    <property type="term" value="F:superoxide dismutase activity"/>
    <property type="evidence" value="ECO:0007669"/>
    <property type="project" value="InterPro"/>
</dbReference>
<feature type="domain" description="Manganese/iron superoxide dismutase C-terminal" evidence="2">
    <location>
        <begin position="159"/>
        <end position="213"/>
    </location>
</feature>
<dbReference type="GeneID" id="19235681"/>
<dbReference type="InterPro" id="IPR036314">
    <property type="entry name" value="SOD_C_sf"/>
</dbReference>
<dbReference type="SUPFAM" id="SSF46609">
    <property type="entry name" value="Fe,Mn superoxide dismutase (SOD), N-terminal domain"/>
    <property type="match status" value="1"/>
</dbReference>
<dbReference type="EMBL" id="KE721204">
    <property type="protein sequence ID" value="ERF71631.1"/>
    <property type="molecule type" value="Genomic_DNA"/>
</dbReference>
<dbReference type="GO" id="GO:0046872">
    <property type="term" value="F:metal ion binding"/>
    <property type="evidence" value="ECO:0007669"/>
    <property type="project" value="InterPro"/>
</dbReference>
<dbReference type="OMA" id="MTAREPN"/>
<evidence type="ECO:0000256" key="1">
    <source>
        <dbReference type="ARBA" id="ARBA00037226"/>
    </source>
</evidence>
<reference evidence="4" key="1">
    <citation type="journal article" date="2014" name="BMC Genomics">
        <title>Genome characteristics reveal the impact of lichenization on lichen-forming fungus Endocarpon pusillum Hedwig (Verrucariales, Ascomycota).</title>
        <authorList>
            <person name="Wang Y.-Y."/>
            <person name="Liu B."/>
            <person name="Zhang X.-Y."/>
            <person name="Zhou Q.-M."/>
            <person name="Zhang T."/>
            <person name="Li H."/>
            <person name="Yu Y.-F."/>
            <person name="Zhang X.-L."/>
            <person name="Hao X.-Y."/>
            <person name="Wang M."/>
            <person name="Wang L."/>
            <person name="Wei J.-C."/>
        </authorList>
    </citation>
    <scope>NUCLEOTIDE SEQUENCE [LARGE SCALE GENOMIC DNA]</scope>
    <source>
        <strain evidence="4">Z07020 / HMAS-L-300199</strain>
    </source>
</reference>
<dbReference type="Pfam" id="PF02777">
    <property type="entry name" value="Sod_Fe_C"/>
    <property type="match status" value="2"/>
</dbReference>
<name>U1GIL6_ENDPU</name>
<dbReference type="eggNOG" id="KOG0876">
    <property type="taxonomic scope" value="Eukaryota"/>
</dbReference>
<evidence type="ECO:0000313" key="4">
    <source>
        <dbReference type="Proteomes" id="UP000019373"/>
    </source>
</evidence>
<organism evidence="3 4">
    <name type="scientific">Endocarpon pusillum (strain Z07020 / HMAS-L-300199)</name>
    <name type="common">Lichen-forming fungus</name>
    <dbReference type="NCBI Taxonomy" id="1263415"/>
    <lineage>
        <taxon>Eukaryota</taxon>
        <taxon>Fungi</taxon>
        <taxon>Dikarya</taxon>
        <taxon>Ascomycota</taxon>
        <taxon>Pezizomycotina</taxon>
        <taxon>Eurotiomycetes</taxon>
        <taxon>Chaetothyriomycetidae</taxon>
        <taxon>Verrucariales</taxon>
        <taxon>Verrucariaceae</taxon>
        <taxon>Endocarpon</taxon>
    </lineage>
</organism>
<protein>
    <recommendedName>
        <fullName evidence="2">Manganese/iron superoxide dismutase C-terminal domain-containing protein</fullName>
    </recommendedName>
</protein>
<dbReference type="AlphaFoldDB" id="U1GIL6"/>
<dbReference type="RefSeq" id="XP_007802840.1">
    <property type="nucleotide sequence ID" value="XM_007804649.1"/>
</dbReference>
<comment type="function">
    <text evidence="1">Component of the mitochondrial ribosome (mitoribosome), a dedicated translation machinery responsible for the synthesis of mitochondrial genome-encoded proteins, including at least some of the essential transmembrane subunits of the mitochondrial respiratory chain. The mitoribosomes are attached to the mitochondrial inner membrane and translation products are cotranslationally integrated into the membrane.</text>
</comment>
<evidence type="ECO:0000259" key="2">
    <source>
        <dbReference type="Pfam" id="PF02777"/>
    </source>
</evidence>
<feature type="domain" description="Manganese/iron superoxide dismutase C-terminal" evidence="2">
    <location>
        <begin position="268"/>
        <end position="310"/>
    </location>
</feature>
<accession>U1GIL6</accession>
<keyword evidence="4" id="KW-1185">Reference proteome</keyword>
<dbReference type="InterPro" id="IPR019832">
    <property type="entry name" value="Mn/Fe_SOD_C"/>
</dbReference>
<dbReference type="HOGENOM" id="CLU_057349_1_0_1"/>